<dbReference type="InterPro" id="IPR042095">
    <property type="entry name" value="SUMF_sf"/>
</dbReference>
<reference evidence="2 3" key="1">
    <citation type="journal article" date="2020" name="ISME J.">
        <title>Comparative genomics reveals insights into cyanobacterial evolution and habitat adaptation.</title>
        <authorList>
            <person name="Chen M.Y."/>
            <person name="Teng W.K."/>
            <person name="Zhao L."/>
            <person name="Hu C.X."/>
            <person name="Zhou Y.K."/>
            <person name="Han B.P."/>
            <person name="Song L.R."/>
            <person name="Shu W.S."/>
        </authorList>
    </citation>
    <scope>NUCLEOTIDE SEQUENCE [LARGE SCALE GENOMIC DNA]</scope>
    <source>
        <strain evidence="2 3">FACHB-362</strain>
    </source>
</reference>
<protein>
    <submittedName>
        <fullName evidence="2">Formylglycine-generating enzyme family protein</fullName>
    </submittedName>
</protein>
<comment type="caution">
    <text evidence="2">The sequence shown here is derived from an EMBL/GenBank/DDBJ whole genome shotgun (WGS) entry which is preliminary data.</text>
</comment>
<dbReference type="SUPFAM" id="SSF56436">
    <property type="entry name" value="C-type lectin-like"/>
    <property type="match status" value="1"/>
</dbReference>
<dbReference type="InterPro" id="IPR005532">
    <property type="entry name" value="SUMF_dom"/>
</dbReference>
<evidence type="ECO:0000313" key="2">
    <source>
        <dbReference type="EMBL" id="MBD2693160.1"/>
    </source>
</evidence>
<name>A0ABR8J4U1_9NOST</name>
<accession>A0ABR8J4U1</accession>
<organism evidence="2 3">
    <name type="scientific">Anabaena catenula FACHB-362</name>
    <dbReference type="NCBI Taxonomy" id="2692877"/>
    <lineage>
        <taxon>Bacteria</taxon>
        <taxon>Bacillati</taxon>
        <taxon>Cyanobacteriota</taxon>
        <taxon>Cyanophyceae</taxon>
        <taxon>Nostocales</taxon>
        <taxon>Nostocaceae</taxon>
        <taxon>Anabaena</taxon>
    </lineage>
</organism>
<evidence type="ECO:0000259" key="1">
    <source>
        <dbReference type="Pfam" id="PF03781"/>
    </source>
</evidence>
<sequence>MSETSSESSDLLISKSQDHLQSFSFEVVTTDEKGSIVKRSKQQAKYFEEDLGNGVKLQMVQIPGGTFLMGSPESEKDRKSNESPQHEVTVAGFFMGRYAVTQAQYQAIIGSNPSNFKGENRPVEQVIWDDAVKFCQALSEKTKKGYRLPSEAEWEYACRAGTTTPFYFGESITPDLVNYHGNYPYASAPKGQDRQQTTDVGIFPPNSFGLYDMCGNIMELCQDYYHNNYNGAPTDGSPWTNTNIEGFSSVRGGAWGGGATYCRSANRIGLALSARIGIELRRIIGFRVVVVIA</sequence>
<feature type="domain" description="Sulfatase-modifying factor enzyme-like" evidence="1">
    <location>
        <begin position="58"/>
        <end position="289"/>
    </location>
</feature>
<dbReference type="EMBL" id="JACJTQ010000023">
    <property type="protein sequence ID" value="MBD2693160.1"/>
    <property type="molecule type" value="Genomic_DNA"/>
</dbReference>
<dbReference type="InterPro" id="IPR051043">
    <property type="entry name" value="Sulfatase_Mod_Factor_Kinase"/>
</dbReference>
<evidence type="ECO:0000313" key="3">
    <source>
        <dbReference type="Proteomes" id="UP000660381"/>
    </source>
</evidence>
<gene>
    <name evidence="2" type="ORF">H6G68_15615</name>
</gene>
<dbReference type="Pfam" id="PF03781">
    <property type="entry name" value="FGE-sulfatase"/>
    <property type="match status" value="1"/>
</dbReference>
<dbReference type="Proteomes" id="UP000660381">
    <property type="component" value="Unassembled WGS sequence"/>
</dbReference>
<dbReference type="InterPro" id="IPR016187">
    <property type="entry name" value="CTDL_fold"/>
</dbReference>
<dbReference type="PANTHER" id="PTHR23150:SF19">
    <property type="entry name" value="FORMYLGLYCINE-GENERATING ENZYME"/>
    <property type="match status" value="1"/>
</dbReference>
<keyword evidence="3" id="KW-1185">Reference proteome</keyword>
<dbReference type="Gene3D" id="3.90.1580.10">
    <property type="entry name" value="paralog of FGE (formylglycine-generating enzyme)"/>
    <property type="match status" value="1"/>
</dbReference>
<dbReference type="PANTHER" id="PTHR23150">
    <property type="entry name" value="SULFATASE MODIFYING FACTOR 1, 2"/>
    <property type="match status" value="1"/>
</dbReference>
<proteinExistence type="predicted"/>